<dbReference type="Gene3D" id="3.30.1370.10">
    <property type="entry name" value="K Homology domain, type 1"/>
    <property type="match status" value="1"/>
</dbReference>
<dbReference type="InterPro" id="IPR036612">
    <property type="entry name" value="KH_dom_type_1_sf"/>
</dbReference>
<gene>
    <name evidence="3" type="ORF">Pmar_PMAR008620</name>
</gene>
<evidence type="ECO:0000256" key="1">
    <source>
        <dbReference type="SAM" id="MobiDB-lite"/>
    </source>
</evidence>
<dbReference type="EMBL" id="GG681234">
    <property type="protein sequence ID" value="EER04893.1"/>
    <property type="molecule type" value="Genomic_DNA"/>
</dbReference>
<dbReference type="GeneID" id="9050396"/>
<dbReference type="FunFam" id="3.30.1370.10:FF:000037">
    <property type="entry name" value="KH domain protein"/>
    <property type="match status" value="1"/>
</dbReference>
<dbReference type="CDD" id="cd22386">
    <property type="entry name" value="KH-I_KHDC4_rpt2"/>
    <property type="match status" value="1"/>
</dbReference>
<accession>C5LEF0</accession>
<proteinExistence type="predicted"/>
<dbReference type="RefSeq" id="XP_002773077.1">
    <property type="nucleotide sequence ID" value="XM_002773031.1"/>
</dbReference>
<keyword evidence="4" id="KW-1185">Reference proteome</keyword>
<dbReference type="InterPro" id="IPR031121">
    <property type="entry name" value="RIK/BLOM7"/>
</dbReference>
<feature type="compositionally biased region" description="Polar residues" evidence="1">
    <location>
        <begin position="50"/>
        <end position="60"/>
    </location>
</feature>
<dbReference type="InParanoid" id="C5LEF0"/>
<dbReference type="AlphaFoldDB" id="C5LEF0"/>
<dbReference type="PANTHER" id="PTHR15744:SF0">
    <property type="entry name" value="KH HOMOLOGY DOMAIN-CONTAINING PROTEIN 4"/>
    <property type="match status" value="1"/>
</dbReference>
<dbReference type="GO" id="GO:0005634">
    <property type="term" value="C:nucleus"/>
    <property type="evidence" value="ECO:0007669"/>
    <property type="project" value="InterPro"/>
</dbReference>
<sequence>MRDDTVEGRENGYLPGSNLGPSEKEHYNRLLTEWDVENFLDGVSAGGMKENSTTVVTSAQPMDLASDDRTSSGGHSDNKSAAMRGPPSTETCGRNEEKMEEDILKSAVHAPEDASPRAAIVANSAGKSLLGDGTALTRDMPRSVSGGSGTVPRATTPGELSVRKYTCRFDIGIENDKEFQVARRIIGQKGANMKRIVSMSNAKLRLRGRGSGYLEGAARVESPDPLHLCISCLTKEGYEKAVAESANLLEKIYSDWREFNIRKHRGNPGYLKLHMKEQFLFSGKGADGPQRSCWSRNTDKLTSASAGRRVHSKLRS</sequence>
<feature type="region of interest" description="Disordered" evidence="1">
    <location>
        <begin position="285"/>
        <end position="316"/>
    </location>
</feature>
<protein>
    <recommendedName>
        <fullName evidence="2">KHDC4/BBP-like KH-domain type I domain-containing protein</fullName>
    </recommendedName>
</protein>
<feature type="region of interest" description="Disordered" evidence="1">
    <location>
        <begin position="132"/>
        <end position="156"/>
    </location>
</feature>
<dbReference type="OrthoDB" id="5989967at2759"/>
<dbReference type="InterPro" id="IPR047889">
    <property type="entry name" value="KHDC4_KH-I_second"/>
</dbReference>
<name>C5LEF0_PERM5</name>
<feature type="region of interest" description="Disordered" evidence="1">
    <location>
        <begin position="45"/>
        <end position="100"/>
    </location>
</feature>
<evidence type="ECO:0000313" key="4">
    <source>
        <dbReference type="Proteomes" id="UP000007800"/>
    </source>
</evidence>
<feature type="compositionally biased region" description="Polar residues" evidence="1">
    <location>
        <begin position="292"/>
        <end position="305"/>
    </location>
</feature>
<dbReference type="SUPFAM" id="SSF54791">
    <property type="entry name" value="Eukaryotic type KH-domain (KH-domain type I)"/>
    <property type="match status" value="1"/>
</dbReference>
<dbReference type="PANTHER" id="PTHR15744">
    <property type="entry name" value="BLOM7"/>
    <property type="match status" value="1"/>
</dbReference>
<evidence type="ECO:0000313" key="3">
    <source>
        <dbReference type="EMBL" id="EER04893.1"/>
    </source>
</evidence>
<feature type="domain" description="KHDC4/BBP-like KH-domain type I" evidence="2">
    <location>
        <begin position="176"/>
        <end position="250"/>
    </location>
</feature>
<organism evidence="4">
    <name type="scientific">Perkinsus marinus (strain ATCC 50983 / TXsc)</name>
    <dbReference type="NCBI Taxonomy" id="423536"/>
    <lineage>
        <taxon>Eukaryota</taxon>
        <taxon>Sar</taxon>
        <taxon>Alveolata</taxon>
        <taxon>Perkinsozoa</taxon>
        <taxon>Perkinsea</taxon>
        <taxon>Perkinsida</taxon>
        <taxon>Perkinsidae</taxon>
        <taxon>Perkinsus</taxon>
    </lineage>
</organism>
<dbReference type="Proteomes" id="UP000007800">
    <property type="component" value="Unassembled WGS sequence"/>
</dbReference>
<feature type="region of interest" description="Disordered" evidence="1">
    <location>
        <begin position="1"/>
        <end position="23"/>
    </location>
</feature>
<evidence type="ECO:0000259" key="2">
    <source>
        <dbReference type="Pfam" id="PF22675"/>
    </source>
</evidence>
<dbReference type="InterPro" id="IPR055256">
    <property type="entry name" value="KH_1_KHDC4/BBP-like"/>
</dbReference>
<feature type="compositionally biased region" description="Basic and acidic residues" evidence="1">
    <location>
        <begin position="1"/>
        <end position="10"/>
    </location>
</feature>
<reference evidence="3 4" key="1">
    <citation type="submission" date="2008-07" db="EMBL/GenBank/DDBJ databases">
        <authorList>
            <person name="El-Sayed N."/>
            <person name="Caler E."/>
            <person name="Inman J."/>
            <person name="Amedeo P."/>
            <person name="Hass B."/>
            <person name="Wortman J."/>
        </authorList>
    </citation>
    <scope>NUCLEOTIDE SEQUENCE [LARGE SCALE GENOMIC DNA]</scope>
    <source>
        <strain evidence="4">ATCC 50983 / TXsc</strain>
    </source>
</reference>
<dbReference type="GO" id="GO:0003723">
    <property type="term" value="F:RNA binding"/>
    <property type="evidence" value="ECO:0007669"/>
    <property type="project" value="InterPro"/>
</dbReference>
<dbReference type="Pfam" id="PF22675">
    <property type="entry name" value="KH-I_KHDC4-BBP"/>
    <property type="match status" value="1"/>
</dbReference>